<sequence length="117" mass="12694">MAPTTIIGLIAWVVGIHPHLSAKVPATKSLGEPCLGQRSSWRPMKAVSEQREPEGQKLLSDCLAPARRAELYTPPPARMALIWVDAVSLGTLLAEGGRRDAGVREWVVVLLQVAKLH</sequence>
<feature type="chain" id="PRO_5003178339" evidence="1">
    <location>
        <begin position="23"/>
        <end position="117"/>
    </location>
</feature>
<dbReference type="RefSeq" id="XP_008092087.1">
    <property type="nucleotide sequence ID" value="XM_008093896.1"/>
</dbReference>
<evidence type="ECO:0000313" key="2">
    <source>
        <dbReference type="EMBL" id="EFQ28067.1"/>
    </source>
</evidence>
<dbReference type="Proteomes" id="UP000008782">
    <property type="component" value="Unassembled WGS sequence"/>
</dbReference>
<name>E3QB29_COLGM</name>
<evidence type="ECO:0000313" key="3">
    <source>
        <dbReference type="Proteomes" id="UP000008782"/>
    </source>
</evidence>
<organism evidence="3">
    <name type="scientific">Colletotrichum graminicola (strain M1.001 / M2 / FGSC 10212)</name>
    <name type="common">Maize anthracnose fungus</name>
    <name type="synonym">Glomerella graminicola</name>
    <dbReference type="NCBI Taxonomy" id="645133"/>
    <lineage>
        <taxon>Eukaryota</taxon>
        <taxon>Fungi</taxon>
        <taxon>Dikarya</taxon>
        <taxon>Ascomycota</taxon>
        <taxon>Pezizomycotina</taxon>
        <taxon>Sordariomycetes</taxon>
        <taxon>Hypocreomycetidae</taxon>
        <taxon>Glomerellales</taxon>
        <taxon>Glomerellaceae</taxon>
        <taxon>Colletotrichum</taxon>
        <taxon>Colletotrichum graminicola species complex</taxon>
    </lineage>
</organism>
<dbReference type="AlphaFoldDB" id="E3QB29"/>
<proteinExistence type="predicted"/>
<reference evidence="3" key="1">
    <citation type="journal article" date="2012" name="Nat. Genet.">
        <title>Lifestyle transitions in plant pathogenic Colletotrichum fungi deciphered by genome and transcriptome analyses.</title>
        <authorList>
            <person name="O'Connell R.J."/>
            <person name="Thon M.R."/>
            <person name="Hacquard S."/>
            <person name="Amyotte S.G."/>
            <person name="Kleemann J."/>
            <person name="Torres M.F."/>
            <person name="Damm U."/>
            <person name="Buiate E.A."/>
            <person name="Epstein L."/>
            <person name="Alkan N."/>
            <person name="Altmueller J."/>
            <person name="Alvarado-Balderrama L."/>
            <person name="Bauser C.A."/>
            <person name="Becker C."/>
            <person name="Birren B.W."/>
            <person name="Chen Z."/>
            <person name="Choi J."/>
            <person name="Crouch J.A."/>
            <person name="Duvick J.P."/>
            <person name="Farman M.A."/>
            <person name="Gan P."/>
            <person name="Heiman D."/>
            <person name="Henrissat B."/>
            <person name="Howard R.J."/>
            <person name="Kabbage M."/>
            <person name="Koch C."/>
            <person name="Kracher B."/>
            <person name="Kubo Y."/>
            <person name="Law A.D."/>
            <person name="Lebrun M.-H."/>
            <person name="Lee Y.-H."/>
            <person name="Miyara I."/>
            <person name="Moore N."/>
            <person name="Neumann U."/>
            <person name="Nordstroem K."/>
            <person name="Panaccione D.G."/>
            <person name="Panstruga R."/>
            <person name="Place M."/>
            <person name="Proctor R.H."/>
            <person name="Prusky D."/>
            <person name="Rech G."/>
            <person name="Reinhardt R."/>
            <person name="Rollins J.A."/>
            <person name="Rounsley S."/>
            <person name="Schardl C.L."/>
            <person name="Schwartz D.C."/>
            <person name="Shenoy N."/>
            <person name="Shirasu K."/>
            <person name="Sikhakolli U.R."/>
            <person name="Stueber K."/>
            <person name="Sukno S.A."/>
            <person name="Sweigard J.A."/>
            <person name="Takano Y."/>
            <person name="Takahara H."/>
            <person name="Trail F."/>
            <person name="van der Does H.C."/>
            <person name="Voll L.M."/>
            <person name="Will I."/>
            <person name="Young S."/>
            <person name="Zeng Q."/>
            <person name="Zhang J."/>
            <person name="Zhou S."/>
            <person name="Dickman M.B."/>
            <person name="Schulze-Lefert P."/>
            <person name="Ver Loren van Themaat E."/>
            <person name="Ma L.-J."/>
            <person name="Vaillancourt L.J."/>
        </authorList>
    </citation>
    <scope>NUCLEOTIDE SEQUENCE [LARGE SCALE GENOMIC DNA]</scope>
    <source>
        <strain evidence="3">M1.001 / M2 / FGSC 10212</strain>
    </source>
</reference>
<dbReference type="EMBL" id="GG697339">
    <property type="protein sequence ID" value="EFQ28067.1"/>
    <property type="molecule type" value="Genomic_DNA"/>
</dbReference>
<gene>
    <name evidence="2" type="ORF">GLRG_03211</name>
</gene>
<dbReference type="VEuPathDB" id="FungiDB:GLRG_03211"/>
<keyword evidence="1" id="KW-0732">Signal</keyword>
<keyword evidence="3" id="KW-1185">Reference proteome</keyword>
<feature type="signal peptide" evidence="1">
    <location>
        <begin position="1"/>
        <end position="22"/>
    </location>
</feature>
<accession>E3QB29</accession>
<evidence type="ECO:0000256" key="1">
    <source>
        <dbReference type="SAM" id="SignalP"/>
    </source>
</evidence>
<dbReference type="GeneID" id="24408576"/>
<protein>
    <submittedName>
        <fullName evidence="2">Uncharacterized protein</fullName>
    </submittedName>
</protein>
<dbReference type="HOGENOM" id="CLU_2084690_0_0_1"/>